<evidence type="ECO:0000313" key="4">
    <source>
        <dbReference type="EMBL" id="GHB85726.1"/>
    </source>
</evidence>
<evidence type="ECO:0000256" key="1">
    <source>
        <dbReference type="ARBA" id="ARBA00022679"/>
    </source>
</evidence>
<dbReference type="Gene3D" id="3.40.47.10">
    <property type="match status" value="1"/>
</dbReference>
<organism evidence="4 5">
    <name type="scientific">Streptomyces cirratus</name>
    <dbReference type="NCBI Taxonomy" id="68187"/>
    <lineage>
        <taxon>Bacteria</taxon>
        <taxon>Bacillati</taxon>
        <taxon>Actinomycetota</taxon>
        <taxon>Actinomycetes</taxon>
        <taxon>Kitasatosporales</taxon>
        <taxon>Streptomycetaceae</taxon>
        <taxon>Streptomyces</taxon>
    </lineage>
</organism>
<protein>
    <submittedName>
        <fullName evidence="4">3-oxoacyl-ACP synthase</fullName>
    </submittedName>
</protein>
<proteinExistence type="predicted"/>
<evidence type="ECO:0000256" key="2">
    <source>
        <dbReference type="ARBA" id="ARBA00023315"/>
    </source>
</evidence>
<dbReference type="PANTHER" id="PTHR11712">
    <property type="entry name" value="POLYKETIDE SYNTHASE-RELATED"/>
    <property type="match status" value="1"/>
</dbReference>
<dbReference type="Proteomes" id="UP000642673">
    <property type="component" value="Unassembled WGS sequence"/>
</dbReference>
<name>A0ABQ3F5M7_9ACTN</name>
<accession>A0ABQ3F5M7</accession>
<keyword evidence="5" id="KW-1185">Reference proteome</keyword>
<dbReference type="SUPFAM" id="SSF53901">
    <property type="entry name" value="Thiolase-like"/>
    <property type="match status" value="2"/>
</dbReference>
<dbReference type="EMBL" id="BMVP01000029">
    <property type="protein sequence ID" value="GHB85726.1"/>
    <property type="molecule type" value="Genomic_DNA"/>
</dbReference>
<sequence>MSTAIAEATADRPAVAVLPLAITAVGVATPAGLGLEALGRAVGDGIPGHAEEVLGDETPPPRPVRTVPDLRTAELIGRKGVRHLDRTTQLGLVACRLALDAQAEPMGERTGVVLGTSTGSIRSSSEYSMETLRQERPYLVNPSLFPNTVMNCAAGQIAIRHGLRGVNATLAGGHLAGVQALRYARNALRQGHADRLLVGGVEEFSAQGAWGWHRSGALDAEAPVGEGAAVLVVEPQAAALAAGRPALARVLACETGFAPRDGLAEGLASVVGTALRRSGKIPGEVTTVSLGCTGRTGLDRVEERALGLALGGALPGQTVRVKETVGECFSADGVLQIAAVLGLWQHEGRTRGGTAVVTSLSGDGLVGCAVIDMADPLG</sequence>
<dbReference type="InterPro" id="IPR014030">
    <property type="entry name" value="Ketoacyl_synth_N"/>
</dbReference>
<dbReference type="InterPro" id="IPR016039">
    <property type="entry name" value="Thiolase-like"/>
</dbReference>
<dbReference type="Pfam" id="PF00109">
    <property type="entry name" value="ketoacyl-synt"/>
    <property type="match status" value="1"/>
</dbReference>
<keyword evidence="2" id="KW-0012">Acyltransferase</keyword>
<dbReference type="RefSeq" id="WP_190187881.1">
    <property type="nucleotide sequence ID" value="NZ_BMVP01000029.1"/>
</dbReference>
<dbReference type="InterPro" id="IPR000794">
    <property type="entry name" value="Beta-ketoacyl_synthase"/>
</dbReference>
<comment type="caution">
    <text evidence="4">The sequence shown here is derived from an EMBL/GenBank/DDBJ whole genome shotgun (WGS) entry which is preliminary data.</text>
</comment>
<evidence type="ECO:0000259" key="3">
    <source>
        <dbReference type="Pfam" id="PF00109"/>
    </source>
</evidence>
<gene>
    <name evidence="4" type="primary">fabF</name>
    <name evidence="4" type="ORF">GCM10010347_65820</name>
</gene>
<dbReference type="PANTHER" id="PTHR11712:SF322">
    <property type="entry name" value="POLYKETIDE BETA-KETOACYL SYNTHASE 2-RELATED"/>
    <property type="match status" value="1"/>
</dbReference>
<evidence type="ECO:0000313" key="5">
    <source>
        <dbReference type="Proteomes" id="UP000642673"/>
    </source>
</evidence>
<feature type="domain" description="Beta-ketoacyl synthase-like N-terminal" evidence="3">
    <location>
        <begin position="21"/>
        <end position="220"/>
    </location>
</feature>
<keyword evidence="1" id="KW-0808">Transferase</keyword>
<reference evidence="5" key="1">
    <citation type="journal article" date="2019" name="Int. J. Syst. Evol. Microbiol.">
        <title>The Global Catalogue of Microorganisms (GCM) 10K type strain sequencing project: providing services to taxonomists for standard genome sequencing and annotation.</title>
        <authorList>
            <consortium name="The Broad Institute Genomics Platform"/>
            <consortium name="The Broad Institute Genome Sequencing Center for Infectious Disease"/>
            <person name="Wu L."/>
            <person name="Ma J."/>
        </authorList>
    </citation>
    <scope>NUCLEOTIDE SEQUENCE [LARGE SCALE GENOMIC DNA]</scope>
    <source>
        <strain evidence="5">JCM 4738</strain>
    </source>
</reference>